<dbReference type="PIRSF" id="PIRSF001399">
    <property type="entry name" value="DHquinase_II"/>
    <property type="match status" value="1"/>
</dbReference>
<evidence type="ECO:0000256" key="10">
    <source>
        <dbReference type="PIRSR" id="PIRSR001399-3"/>
    </source>
</evidence>
<evidence type="ECO:0000256" key="2">
    <source>
        <dbReference type="ARBA" id="ARBA00004902"/>
    </source>
</evidence>
<dbReference type="EMBL" id="JABAFA010000008">
    <property type="protein sequence ID" value="NMD98655.1"/>
    <property type="molecule type" value="Genomic_DNA"/>
</dbReference>
<dbReference type="Gene3D" id="3.40.50.9100">
    <property type="entry name" value="Dehydroquinase, class II"/>
    <property type="match status" value="1"/>
</dbReference>
<evidence type="ECO:0000256" key="5">
    <source>
        <dbReference type="ARBA" id="ARBA00012060"/>
    </source>
</evidence>
<dbReference type="NCBIfam" id="NF003805">
    <property type="entry name" value="PRK05395.1-2"/>
    <property type="match status" value="1"/>
</dbReference>
<proteinExistence type="inferred from homology"/>
<evidence type="ECO:0000256" key="3">
    <source>
        <dbReference type="ARBA" id="ARBA00011037"/>
    </source>
</evidence>
<feature type="binding site" evidence="7 9">
    <location>
        <position position="87"/>
    </location>
    <ligand>
        <name>substrate</name>
    </ligand>
</feature>
<comment type="caution">
    <text evidence="11">The sequence shown here is derived from an EMBL/GenBank/DDBJ whole genome shotgun (WGS) entry which is preliminary data.</text>
</comment>
<dbReference type="GO" id="GO:0003855">
    <property type="term" value="F:3-dehydroquinate dehydratase activity"/>
    <property type="evidence" value="ECO:0007669"/>
    <property type="project" value="UniProtKB-UniRule"/>
</dbReference>
<dbReference type="PROSITE" id="PS01029">
    <property type="entry name" value="DEHYDROQUINASE_II"/>
    <property type="match status" value="1"/>
</dbReference>
<keyword evidence="7" id="KW-0028">Amino-acid biosynthesis</keyword>
<dbReference type="GO" id="GO:0008652">
    <property type="term" value="P:amino acid biosynthetic process"/>
    <property type="evidence" value="ECO:0007669"/>
    <property type="project" value="UniProtKB-KW"/>
</dbReference>
<dbReference type="RefSeq" id="WP_026327701.1">
    <property type="nucleotide sequence ID" value="NZ_DBGAXS010000023.1"/>
</dbReference>
<feature type="active site" description="Proton donor" evidence="7 8">
    <location>
        <position position="100"/>
    </location>
</feature>
<dbReference type="PANTHER" id="PTHR21272:SF3">
    <property type="entry name" value="CATABOLIC 3-DEHYDROQUINASE"/>
    <property type="match status" value="1"/>
</dbReference>
<protein>
    <recommendedName>
        <fullName evidence="5 7">3-dehydroquinate dehydratase</fullName>
        <shortName evidence="7">3-dehydroquinase</shortName>
        <ecNumber evidence="5 7">4.2.1.10</ecNumber>
    </recommendedName>
    <alternativeName>
        <fullName evidence="7">Type II DHQase</fullName>
    </alternativeName>
</protein>
<dbReference type="HAMAP" id="MF_00169">
    <property type="entry name" value="AroQ"/>
    <property type="match status" value="1"/>
</dbReference>
<dbReference type="NCBIfam" id="NF003804">
    <property type="entry name" value="PRK05395.1-1"/>
    <property type="match status" value="1"/>
</dbReference>
<comment type="function">
    <text evidence="7">Catalyzes a trans-dehydration via an enolate intermediate.</text>
</comment>
<feature type="binding site" evidence="7 9">
    <location>
        <position position="74"/>
    </location>
    <ligand>
        <name>substrate</name>
    </ligand>
</feature>
<evidence type="ECO:0000256" key="9">
    <source>
        <dbReference type="PIRSR" id="PIRSR001399-2"/>
    </source>
</evidence>
<comment type="catalytic activity">
    <reaction evidence="1 7">
        <text>3-dehydroquinate = 3-dehydroshikimate + H2O</text>
        <dbReference type="Rhea" id="RHEA:21096"/>
        <dbReference type="ChEBI" id="CHEBI:15377"/>
        <dbReference type="ChEBI" id="CHEBI:16630"/>
        <dbReference type="ChEBI" id="CHEBI:32364"/>
        <dbReference type="EC" id="4.2.1.10"/>
    </reaction>
</comment>
<dbReference type="NCBIfam" id="NF003806">
    <property type="entry name" value="PRK05395.1-3"/>
    <property type="match status" value="1"/>
</dbReference>
<comment type="subunit">
    <text evidence="4 7">Homododecamer.</text>
</comment>
<dbReference type="InterPro" id="IPR036441">
    <property type="entry name" value="DHquinase_II_sf"/>
</dbReference>
<dbReference type="PANTHER" id="PTHR21272">
    <property type="entry name" value="CATABOLIC 3-DEHYDROQUINASE"/>
    <property type="match status" value="1"/>
</dbReference>
<evidence type="ECO:0000256" key="8">
    <source>
        <dbReference type="PIRSR" id="PIRSR001399-1"/>
    </source>
</evidence>
<dbReference type="EC" id="4.2.1.10" evidence="5 7"/>
<reference evidence="11 12" key="1">
    <citation type="submission" date="2020-04" db="EMBL/GenBank/DDBJ databases">
        <authorList>
            <person name="Hitch T.C.A."/>
            <person name="Wylensek D."/>
            <person name="Clavel T."/>
        </authorList>
    </citation>
    <scope>NUCLEOTIDE SEQUENCE [LARGE SCALE GENOMIC DNA]</scope>
    <source>
        <strain evidence="11 12">PG-130-P53-12</strain>
    </source>
</reference>
<name>A0A848B9N1_9FIRM</name>
<feature type="binding site" evidence="7 9">
    <location>
        <position position="111"/>
    </location>
    <ligand>
        <name>substrate</name>
    </ligand>
</feature>
<evidence type="ECO:0000313" key="11">
    <source>
        <dbReference type="EMBL" id="NMD98655.1"/>
    </source>
</evidence>
<evidence type="ECO:0000256" key="1">
    <source>
        <dbReference type="ARBA" id="ARBA00001864"/>
    </source>
</evidence>
<dbReference type="GO" id="GO:0019631">
    <property type="term" value="P:quinate catabolic process"/>
    <property type="evidence" value="ECO:0007669"/>
    <property type="project" value="TreeGrafter"/>
</dbReference>
<sequence length="154" mass="16718">MGKVLVLHGPNLNLLGTREPEIYGCTTLSDINRMMAERAQAAGVAIDFFQSNHEGALVDAIQEARGRYDFIIFNAAAYTHYSIALRDAIAAVQIPVIEVHISNIHKREAFRHTSVLAPVVLGQICGLGTDSYMAALEAVIRKLAAKEEKGDAEA</sequence>
<feature type="binding site" evidence="7 9">
    <location>
        <begin position="101"/>
        <end position="102"/>
    </location>
    <ligand>
        <name>substrate</name>
    </ligand>
</feature>
<keyword evidence="7" id="KW-0057">Aromatic amino acid biosynthesis</keyword>
<dbReference type="UniPathway" id="UPA00053">
    <property type="reaction ID" value="UER00086"/>
</dbReference>
<dbReference type="Proteomes" id="UP000543804">
    <property type="component" value="Unassembled WGS sequence"/>
</dbReference>
<evidence type="ECO:0000256" key="6">
    <source>
        <dbReference type="ARBA" id="ARBA00023239"/>
    </source>
</evidence>
<keyword evidence="12" id="KW-1185">Reference proteome</keyword>
<gene>
    <name evidence="7 11" type="primary">aroQ</name>
    <name evidence="11" type="ORF">HF878_04040</name>
</gene>
<evidence type="ECO:0000256" key="7">
    <source>
        <dbReference type="HAMAP-Rule" id="MF_00169"/>
    </source>
</evidence>
<feature type="active site" description="Proton acceptor" evidence="7 8">
    <location>
        <position position="23"/>
    </location>
</feature>
<feature type="site" description="Transition state stabilizer" evidence="7 10">
    <location>
        <position position="18"/>
    </location>
</feature>
<dbReference type="Pfam" id="PF01220">
    <property type="entry name" value="DHquinase_II"/>
    <property type="match status" value="1"/>
</dbReference>
<dbReference type="CDD" id="cd00466">
    <property type="entry name" value="DHQase_II"/>
    <property type="match status" value="1"/>
</dbReference>
<evidence type="ECO:0000256" key="4">
    <source>
        <dbReference type="ARBA" id="ARBA00011193"/>
    </source>
</evidence>
<dbReference type="AlphaFoldDB" id="A0A848B9N1"/>
<dbReference type="SUPFAM" id="SSF52304">
    <property type="entry name" value="Type II 3-dehydroquinate dehydratase"/>
    <property type="match status" value="1"/>
</dbReference>
<keyword evidence="6 7" id="KW-0456">Lyase</keyword>
<dbReference type="InterPro" id="IPR001874">
    <property type="entry name" value="DHquinase_II"/>
</dbReference>
<feature type="binding site" evidence="7 9">
    <location>
        <position position="80"/>
    </location>
    <ligand>
        <name>substrate</name>
    </ligand>
</feature>
<comment type="pathway">
    <text evidence="2 7">Metabolic intermediate biosynthesis; chorismate biosynthesis; chorismate from D-erythrose 4-phosphate and phosphoenolpyruvate: step 3/7.</text>
</comment>
<evidence type="ECO:0000313" key="12">
    <source>
        <dbReference type="Proteomes" id="UP000543804"/>
    </source>
</evidence>
<dbReference type="NCBIfam" id="TIGR01088">
    <property type="entry name" value="aroQ"/>
    <property type="match status" value="1"/>
</dbReference>
<dbReference type="GO" id="GO:0009073">
    <property type="term" value="P:aromatic amino acid family biosynthetic process"/>
    <property type="evidence" value="ECO:0007669"/>
    <property type="project" value="UniProtKB-KW"/>
</dbReference>
<organism evidence="11 12">
    <name type="scientific">Selenomonas bovis</name>
    <dbReference type="NCBI Taxonomy" id="416586"/>
    <lineage>
        <taxon>Bacteria</taxon>
        <taxon>Bacillati</taxon>
        <taxon>Bacillota</taxon>
        <taxon>Negativicutes</taxon>
        <taxon>Selenomonadales</taxon>
        <taxon>Selenomonadaceae</taxon>
        <taxon>Selenomonas</taxon>
    </lineage>
</organism>
<accession>A0A848B9N1</accession>
<dbReference type="InterPro" id="IPR018509">
    <property type="entry name" value="DHquinase_II_CS"/>
</dbReference>
<dbReference type="NCBIfam" id="NF003807">
    <property type="entry name" value="PRK05395.1-4"/>
    <property type="match status" value="1"/>
</dbReference>
<dbReference type="GO" id="GO:0009423">
    <property type="term" value="P:chorismate biosynthetic process"/>
    <property type="evidence" value="ECO:0007669"/>
    <property type="project" value="UniProtKB-UniRule"/>
</dbReference>
<comment type="similarity">
    <text evidence="3 7">Belongs to the type-II 3-dehydroquinase family.</text>
</comment>